<dbReference type="GO" id="GO:0046873">
    <property type="term" value="F:metal ion transmembrane transporter activity"/>
    <property type="evidence" value="ECO:0007669"/>
    <property type="project" value="InterPro"/>
</dbReference>
<evidence type="ECO:0000256" key="4">
    <source>
        <dbReference type="ARBA" id="ARBA00022989"/>
    </source>
</evidence>
<name>A0A917JVV4_9GAMM</name>
<comment type="caution">
    <text evidence="7">The sequence shown here is derived from an EMBL/GenBank/DDBJ whole genome shotgun (WGS) entry which is preliminary data.</text>
</comment>
<evidence type="ECO:0000313" key="7">
    <source>
        <dbReference type="EMBL" id="GGI86167.1"/>
    </source>
</evidence>
<evidence type="ECO:0000256" key="2">
    <source>
        <dbReference type="ARBA" id="ARBA00009190"/>
    </source>
</evidence>
<proteinExistence type="inferred from homology"/>
<keyword evidence="3 6" id="KW-0812">Transmembrane</keyword>
<organism evidence="7 8">
    <name type="scientific">Shewanella gelidii</name>
    <dbReference type="NCBI Taxonomy" id="1642821"/>
    <lineage>
        <taxon>Bacteria</taxon>
        <taxon>Pseudomonadati</taxon>
        <taxon>Pseudomonadota</taxon>
        <taxon>Gammaproteobacteria</taxon>
        <taxon>Alteromonadales</taxon>
        <taxon>Shewanellaceae</taxon>
        <taxon>Shewanella</taxon>
    </lineage>
</organism>
<feature type="transmembrane region" description="Helical" evidence="6">
    <location>
        <begin position="86"/>
        <end position="104"/>
    </location>
</feature>
<comment type="subcellular location">
    <subcellularLocation>
        <location evidence="1 6">Membrane</location>
        <topology evidence="1 6">Multi-pass membrane protein</topology>
    </subcellularLocation>
</comment>
<dbReference type="PANTHER" id="PTHR12608">
    <property type="entry name" value="TRANSMEMBRANE PROTEIN HTP-1 RELATED"/>
    <property type="match status" value="1"/>
</dbReference>
<reference evidence="7" key="1">
    <citation type="journal article" date="2014" name="Int. J. Syst. Evol. Microbiol.">
        <title>Complete genome sequence of Corynebacterium casei LMG S-19264T (=DSM 44701T), isolated from a smear-ripened cheese.</title>
        <authorList>
            <consortium name="US DOE Joint Genome Institute (JGI-PGF)"/>
            <person name="Walter F."/>
            <person name="Albersmeier A."/>
            <person name="Kalinowski J."/>
            <person name="Ruckert C."/>
        </authorList>
    </citation>
    <scope>NUCLEOTIDE SEQUENCE</scope>
    <source>
        <strain evidence="7">JCM 30804</strain>
    </source>
</reference>
<evidence type="ECO:0000256" key="1">
    <source>
        <dbReference type="ARBA" id="ARBA00004141"/>
    </source>
</evidence>
<feature type="transmembrane region" description="Helical" evidence="6">
    <location>
        <begin position="20"/>
        <end position="36"/>
    </location>
</feature>
<feature type="transmembrane region" description="Helical" evidence="6">
    <location>
        <begin position="116"/>
        <end position="133"/>
    </location>
</feature>
<protein>
    <recommendedName>
        <fullName evidence="6">GDT1 family protein</fullName>
    </recommendedName>
</protein>
<evidence type="ECO:0000256" key="6">
    <source>
        <dbReference type="RuleBase" id="RU365102"/>
    </source>
</evidence>
<dbReference type="Pfam" id="PF01169">
    <property type="entry name" value="GDT1"/>
    <property type="match status" value="2"/>
</dbReference>
<keyword evidence="5 6" id="KW-0472">Membrane</keyword>
<dbReference type="GO" id="GO:0016020">
    <property type="term" value="C:membrane"/>
    <property type="evidence" value="ECO:0007669"/>
    <property type="project" value="UniProtKB-SubCell"/>
</dbReference>
<evidence type="ECO:0000256" key="3">
    <source>
        <dbReference type="ARBA" id="ARBA00022692"/>
    </source>
</evidence>
<feature type="transmembrane region" description="Helical" evidence="6">
    <location>
        <begin position="185"/>
        <end position="206"/>
    </location>
</feature>
<evidence type="ECO:0000256" key="5">
    <source>
        <dbReference type="ARBA" id="ARBA00023136"/>
    </source>
</evidence>
<dbReference type="InterPro" id="IPR001727">
    <property type="entry name" value="GDT1-like"/>
</dbReference>
<dbReference type="AlphaFoldDB" id="A0A917JVV4"/>
<feature type="transmembrane region" description="Helical" evidence="6">
    <location>
        <begin position="56"/>
        <end position="74"/>
    </location>
</feature>
<dbReference type="Proteomes" id="UP000613743">
    <property type="component" value="Unassembled WGS sequence"/>
</dbReference>
<keyword evidence="8" id="KW-1185">Reference proteome</keyword>
<feature type="transmembrane region" description="Helical" evidence="6">
    <location>
        <begin position="153"/>
        <end position="173"/>
    </location>
</feature>
<gene>
    <name evidence="7" type="ORF">GCM10009332_24340</name>
</gene>
<sequence>MRLAVMHDQLEPNMNLPLELFSSSVLTFGVILLAEIGDKSQLVCMTLASKHRAKTVAIGAITAFALLNILAVTVGGSLSQLIPKQWITIAAALLFALFGLHSLLSKEDNEEGVSQMKSARGVLLTTFMMIFLAELGDKTQLAVITLSTTHRPLAVWLGATLALATSALMGIYAGRKLLARLNINLLHRISGLFFIGLAILLLLDLYQSL</sequence>
<dbReference type="EMBL" id="BMPZ01000007">
    <property type="protein sequence ID" value="GGI86167.1"/>
    <property type="molecule type" value="Genomic_DNA"/>
</dbReference>
<evidence type="ECO:0000313" key="8">
    <source>
        <dbReference type="Proteomes" id="UP000613743"/>
    </source>
</evidence>
<dbReference type="PANTHER" id="PTHR12608:SF1">
    <property type="entry name" value="TRANSMEMBRANE PROTEIN 165"/>
    <property type="match status" value="1"/>
</dbReference>
<comment type="similarity">
    <text evidence="2 6">Belongs to the GDT1 family.</text>
</comment>
<accession>A0A917JVV4</accession>
<reference evidence="7" key="2">
    <citation type="submission" date="2020-09" db="EMBL/GenBank/DDBJ databases">
        <authorList>
            <person name="Sun Q."/>
            <person name="Ohkuma M."/>
        </authorList>
    </citation>
    <scope>NUCLEOTIDE SEQUENCE</scope>
    <source>
        <strain evidence="7">JCM 30804</strain>
    </source>
</reference>
<keyword evidence="4 6" id="KW-1133">Transmembrane helix</keyword>